<feature type="compositionally biased region" description="Basic and acidic residues" evidence="1">
    <location>
        <begin position="81"/>
        <end position="90"/>
    </location>
</feature>
<proteinExistence type="predicted"/>
<gene>
    <name evidence="3" type="ORF">SO802_033307</name>
</gene>
<sequence>MGKTLDGRLSHPFIEGVNAFINFARAVVDLNGNMSCPSIHCVNCYRQSPHMVRIHLLHRGIMQSYINRQSPHTVTELEGNQEERARDQEA</sequence>
<dbReference type="InterPro" id="IPR029480">
    <property type="entry name" value="Transpos_assoc"/>
</dbReference>
<dbReference type="Proteomes" id="UP001459277">
    <property type="component" value="Unassembled WGS sequence"/>
</dbReference>
<keyword evidence="4" id="KW-1185">Reference proteome</keyword>
<protein>
    <recommendedName>
        <fullName evidence="2">Transposase-associated domain-containing protein</fullName>
    </recommendedName>
</protein>
<dbReference type="Pfam" id="PF13963">
    <property type="entry name" value="Transpos_assoc"/>
    <property type="match status" value="1"/>
</dbReference>
<name>A0AAW2BFH1_9ROSI</name>
<evidence type="ECO:0000313" key="4">
    <source>
        <dbReference type="Proteomes" id="UP001459277"/>
    </source>
</evidence>
<reference evidence="3 4" key="1">
    <citation type="submission" date="2024-01" db="EMBL/GenBank/DDBJ databases">
        <title>A telomere-to-telomere, gap-free genome of sweet tea (Lithocarpus litseifolius).</title>
        <authorList>
            <person name="Zhou J."/>
        </authorList>
    </citation>
    <scope>NUCLEOTIDE SEQUENCE [LARGE SCALE GENOMIC DNA]</scope>
    <source>
        <strain evidence="3">Zhou-2022a</strain>
        <tissue evidence="3">Leaf</tissue>
    </source>
</reference>
<comment type="caution">
    <text evidence="3">The sequence shown here is derived from an EMBL/GenBank/DDBJ whole genome shotgun (WGS) entry which is preliminary data.</text>
</comment>
<organism evidence="3 4">
    <name type="scientific">Lithocarpus litseifolius</name>
    <dbReference type="NCBI Taxonomy" id="425828"/>
    <lineage>
        <taxon>Eukaryota</taxon>
        <taxon>Viridiplantae</taxon>
        <taxon>Streptophyta</taxon>
        <taxon>Embryophyta</taxon>
        <taxon>Tracheophyta</taxon>
        <taxon>Spermatophyta</taxon>
        <taxon>Magnoliopsida</taxon>
        <taxon>eudicotyledons</taxon>
        <taxon>Gunneridae</taxon>
        <taxon>Pentapetalae</taxon>
        <taxon>rosids</taxon>
        <taxon>fabids</taxon>
        <taxon>Fagales</taxon>
        <taxon>Fagaceae</taxon>
        <taxon>Lithocarpus</taxon>
    </lineage>
</organism>
<evidence type="ECO:0000313" key="3">
    <source>
        <dbReference type="EMBL" id="KAK9983782.1"/>
    </source>
</evidence>
<feature type="region of interest" description="Disordered" evidence="1">
    <location>
        <begin position="70"/>
        <end position="90"/>
    </location>
</feature>
<evidence type="ECO:0000256" key="1">
    <source>
        <dbReference type="SAM" id="MobiDB-lite"/>
    </source>
</evidence>
<accession>A0AAW2BFH1</accession>
<dbReference type="AlphaFoldDB" id="A0AAW2BFH1"/>
<feature type="domain" description="Transposase-associated" evidence="2">
    <location>
        <begin position="8"/>
        <end position="66"/>
    </location>
</feature>
<dbReference type="EMBL" id="JAZDWU010000012">
    <property type="protein sequence ID" value="KAK9983782.1"/>
    <property type="molecule type" value="Genomic_DNA"/>
</dbReference>
<evidence type="ECO:0000259" key="2">
    <source>
        <dbReference type="Pfam" id="PF13963"/>
    </source>
</evidence>